<evidence type="ECO:0000313" key="1">
    <source>
        <dbReference type="EMBL" id="KKK83393.1"/>
    </source>
</evidence>
<protein>
    <recommendedName>
        <fullName evidence="2">JAB domain-containing protein</fullName>
    </recommendedName>
</protein>
<reference evidence="1" key="1">
    <citation type="journal article" date="2015" name="Nature">
        <title>Complex archaea that bridge the gap between prokaryotes and eukaryotes.</title>
        <authorList>
            <person name="Spang A."/>
            <person name="Saw J.H."/>
            <person name="Jorgensen S.L."/>
            <person name="Zaremba-Niedzwiedzka K."/>
            <person name="Martijn J."/>
            <person name="Lind A.E."/>
            <person name="van Eijk R."/>
            <person name="Schleper C."/>
            <person name="Guy L."/>
            <person name="Ettema T.J."/>
        </authorList>
    </citation>
    <scope>NUCLEOTIDE SEQUENCE</scope>
</reference>
<feature type="non-terminal residue" evidence="1">
    <location>
        <position position="193"/>
    </location>
</feature>
<dbReference type="EMBL" id="LAZR01052243">
    <property type="protein sequence ID" value="KKK83393.1"/>
    <property type="molecule type" value="Genomic_DNA"/>
</dbReference>
<accession>A0A0F8YPR1</accession>
<name>A0A0F8YPR1_9ZZZZ</name>
<dbReference type="SUPFAM" id="SSF102712">
    <property type="entry name" value="JAB1/MPN domain"/>
    <property type="match status" value="1"/>
</dbReference>
<proteinExistence type="predicted"/>
<organism evidence="1">
    <name type="scientific">marine sediment metagenome</name>
    <dbReference type="NCBI Taxonomy" id="412755"/>
    <lineage>
        <taxon>unclassified sequences</taxon>
        <taxon>metagenomes</taxon>
        <taxon>ecological metagenomes</taxon>
    </lineage>
</organism>
<gene>
    <name evidence="1" type="ORF">LCGC14_2793830</name>
</gene>
<evidence type="ECO:0008006" key="2">
    <source>
        <dbReference type="Google" id="ProtNLM"/>
    </source>
</evidence>
<sequence length="193" mass="21476">MRDVWRNGRIVGTTESYPDNDEPFGFGVVTSKYKGVGQSLLEVSDLKKVDLSSTSLVLGKDKRVYEERHGLIECLAPARTVGDDPSVYVSDVNWASFPPAGELAWLFHNFFSQYEDREVVMLMGRRRDGNGHSYHVPEQVGTCGGVKWDADNEEMGEFQDRADWIGTIHSHPGSCCGASQTDIDDWANPEKSG</sequence>
<comment type="caution">
    <text evidence="1">The sequence shown here is derived from an EMBL/GenBank/DDBJ whole genome shotgun (WGS) entry which is preliminary data.</text>
</comment>
<dbReference type="AlphaFoldDB" id="A0A0F8YPR1"/>